<evidence type="ECO:0000313" key="10">
    <source>
        <dbReference type="EMBL" id="EMA47151.1"/>
    </source>
</evidence>
<dbReference type="AlphaFoldDB" id="M0MNC2"/>
<dbReference type="PANTHER" id="PTHR42751">
    <property type="entry name" value="SODIUM/HYDROGEN EXCHANGER FAMILY/TRKA DOMAIN PROTEIN"/>
    <property type="match status" value="1"/>
</dbReference>
<proteinExistence type="inferred from homology"/>
<dbReference type="PANTHER" id="PTHR42751:SF6">
    <property type="entry name" value="CONSERVED INTEGRAL MEMBRANE TRANSPORT PROTEIN-RELATED"/>
    <property type="match status" value="1"/>
</dbReference>
<feature type="transmembrane region" description="Helical" evidence="7">
    <location>
        <begin position="321"/>
        <end position="341"/>
    </location>
</feature>
<evidence type="ECO:0000256" key="5">
    <source>
        <dbReference type="ARBA" id="ARBA00022989"/>
    </source>
</evidence>
<feature type="transmembrane region" description="Helical" evidence="7">
    <location>
        <begin position="249"/>
        <end position="276"/>
    </location>
</feature>
<evidence type="ECO:0000256" key="1">
    <source>
        <dbReference type="ARBA" id="ARBA00004141"/>
    </source>
</evidence>
<keyword evidence="6 7" id="KW-0472">Membrane</keyword>
<evidence type="ECO:0000256" key="2">
    <source>
        <dbReference type="ARBA" id="ARBA00005551"/>
    </source>
</evidence>
<organism evidence="10 11">
    <name type="scientific">Halobiforma nitratireducens JCM 10879</name>
    <dbReference type="NCBI Taxonomy" id="1227454"/>
    <lineage>
        <taxon>Archaea</taxon>
        <taxon>Methanobacteriati</taxon>
        <taxon>Methanobacteriota</taxon>
        <taxon>Stenosarchaea group</taxon>
        <taxon>Halobacteria</taxon>
        <taxon>Halobacteriales</taxon>
        <taxon>Natrialbaceae</taxon>
        <taxon>Halobiforma</taxon>
    </lineage>
</organism>
<dbReference type="Pfam" id="PF02254">
    <property type="entry name" value="TrkA_N"/>
    <property type="match status" value="1"/>
</dbReference>
<dbReference type="PATRIC" id="fig|1227454.3.peg.100"/>
<feature type="transmembrane region" description="Helical" evidence="7">
    <location>
        <begin position="353"/>
        <end position="376"/>
    </location>
</feature>
<dbReference type="InterPro" id="IPR003148">
    <property type="entry name" value="RCK_N"/>
</dbReference>
<feature type="domain" description="Cation/H+ exchanger transmembrane" evidence="8">
    <location>
        <begin position="50"/>
        <end position="402"/>
    </location>
</feature>
<sequence length="600" mass="64509">MAARIAMPEGTILRIPTPVLVTGRIRTQGVSTVAEQLVVTLAIVFVSAGVLSLIANHFELSPIPFYIIAGLVAGRFETVTQGEIITLAQWGIAFLVFVFAIRIDFGDLESVLRDAEVAAFTQLIVVAPIAFAVGYAFGELFGFDQQIRNAVYFSAAVVLSSSLVGGVVLGSEIRENLVHGRLASSVHFFDDLIAIALLLILSTEVVTADAIAAQIGYGVLFVVAGLVLYRHGFPILVRLADGDGELVLVGAISILITFIAAAEYVGLSIVVGAFAAGVAIRSDGTQALEVQNGIDSITDFFVAIFFVTVGALVALPSAQVLLIAVTLTALVLVLNPLVHVLSFIYEGYDARTAFLAGSSLNQVSEFALIIAIQGLLMEPQTIAPAMFDAIILAAAATMLLTFLGRRIENRVYETVVTRLFRGQRTRKVDDRSSVADLSDHIVVVGYGRIGRRVVEQLEERDHPYVVLENDPVLWDELDAECRNYVLGDAVSTYPWSKAQISDAALICSTVDHRPVSETILELSTDADIICRSESAEDAGELLEAGATHVAVPNVLAGEQLIGIVDALAAGKTDPETLEREQREYFQALERYGFATRDERV</sequence>
<dbReference type="GO" id="GO:0006813">
    <property type="term" value="P:potassium ion transport"/>
    <property type="evidence" value="ECO:0007669"/>
    <property type="project" value="InterPro"/>
</dbReference>
<keyword evidence="5 7" id="KW-1133">Transmembrane helix</keyword>
<dbReference type="GO" id="GO:0016020">
    <property type="term" value="C:membrane"/>
    <property type="evidence" value="ECO:0007669"/>
    <property type="project" value="UniProtKB-SubCell"/>
</dbReference>
<feature type="transmembrane region" description="Helical" evidence="7">
    <location>
        <begin position="297"/>
        <end position="315"/>
    </location>
</feature>
<dbReference type="Gene3D" id="1.20.1530.20">
    <property type="match status" value="1"/>
</dbReference>
<dbReference type="Pfam" id="PF00999">
    <property type="entry name" value="Na_H_Exchanger"/>
    <property type="match status" value="1"/>
</dbReference>
<evidence type="ECO:0000256" key="4">
    <source>
        <dbReference type="ARBA" id="ARBA00022692"/>
    </source>
</evidence>
<feature type="transmembrane region" description="Helical" evidence="7">
    <location>
        <begin position="117"/>
        <end position="138"/>
    </location>
</feature>
<dbReference type="Gene3D" id="3.40.50.720">
    <property type="entry name" value="NAD(P)-binding Rossmann-like Domain"/>
    <property type="match status" value="1"/>
</dbReference>
<keyword evidence="11" id="KW-1185">Reference proteome</keyword>
<evidence type="ECO:0000259" key="9">
    <source>
        <dbReference type="Pfam" id="PF02254"/>
    </source>
</evidence>
<dbReference type="Proteomes" id="UP000011607">
    <property type="component" value="Unassembled WGS sequence"/>
</dbReference>
<dbReference type="InterPro" id="IPR006153">
    <property type="entry name" value="Cation/H_exchanger_TM"/>
</dbReference>
<reference evidence="10 11" key="1">
    <citation type="journal article" date="2014" name="PLoS Genet.">
        <title>Phylogenetically driven sequencing of extremely halophilic archaea reveals strategies for static and dynamic osmo-response.</title>
        <authorList>
            <person name="Becker E.A."/>
            <person name="Seitzer P.M."/>
            <person name="Tritt A."/>
            <person name="Larsen D."/>
            <person name="Krusor M."/>
            <person name="Yao A.I."/>
            <person name="Wu D."/>
            <person name="Madern D."/>
            <person name="Eisen J.A."/>
            <person name="Darling A.E."/>
            <person name="Facciotti M.T."/>
        </authorList>
    </citation>
    <scope>NUCLEOTIDE SEQUENCE [LARGE SCALE GENOMIC DNA]</scope>
    <source>
        <strain evidence="10 11">JCM 10879</strain>
    </source>
</reference>
<feature type="transmembrane region" description="Helical" evidence="7">
    <location>
        <begin position="182"/>
        <end position="201"/>
    </location>
</feature>
<evidence type="ECO:0000256" key="7">
    <source>
        <dbReference type="SAM" id="Phobius"/>
    </source>
</evidence>
<dbReference type="eggNOG" id="arCOG01955">
    <property type="taxonomic scope" value="Archaea"/>
</dbReference>
<dbReference type="GO" id="GO:0015297">
    <property type="term" value="F:antiporter activity"/>
    <property type="evidence" value="ECO:0007669"/>
    <property type="project" value="InterPro"/>
</dbReference>
<evidence type="ECO:0000313" key="11">
    <source>
        <dbReference type="Proteomes" id="UP000011607"/>
    </source>
</evidence>
<evidence type="ECO:0000259" key="8">
    <source>
        <dbReference type="Pfam" id="PF00999"/>
    </source>
</evidence>
<dbReference type="InterPro" id="IPR036291">
    <property type="entry name" value="NAD(P)-bd_dom_sf"/>
</dbReference>
<accession>M0MNC2</accession>
<feature type="domain" description="RCK N-terminal" evidence="9">
    <location>
        <begin position="441"/>
        <end position="552"/>
    </location>
</feature>
<feature type="transmembrane region" description="Helical" evidence="7">
    <location>
        <begin position="150"/>
        <end position="170"/>
    </location>
</feature>
<feature type="transmembrane region" description="Helical" evidence="7">
    <location>
        <begin position="60"/>
        <end position="77"/>
    </location>
</feature>
<keyword evidence="3" id="KW-0813">Transport</keyword>
<feature type="transmembrane region" description="Helical" evidence="7">
    <location>
        <begin position="382"/>
        <end position="403"/>
    </location>
</feature>
<dbReference type="EMBL" id="AOMA01000003">
    <property type="protein sequence ID" value="EMA47151.1"/>
    <property type="molecule type" value="Genomic_DNA"/>
</dbReference>
<evidence type="ECO:0000256" key="3">
    <source>
        <dbReference type="ARBA" id="ARBA00022448"/>
    </source>
</evidence>
<dbReference type="SUPFAM" id="SSF51735">
    <property type="entry name" value="NAD(P)-binding Rossmann-fold domains"/>
    <property type="match status" value="1"/>
</dbReference>
<feature type="transmembrane region" description="Helical" evidence="7">
    <location>
        <begin position="84"/>
        <end position="105"/>
    </location>
</feature>
<gene>
    <name evidence="10" type="ORF">C446_00510</name>
</gene>
<comment type="subcellular location">
    <subcellularLocation>
        <location evidence="1">Membrane</location>
        <topology evidence="1">Multi-pass membrane protein</topology>
    </subcellularLocation>
</comment>
<feature type="transmembrane region" description="Helical" evidence="7">
    <location>
        <begin position="208"/>
        <end position="229"/>
    </location>
</feature>
<dbReference type="GO" id="GO:1902600">
    <property type="term" value="P:proton transmembrane transport"/>
    <property type="evidence" value="ECO:0007669"/>
    <property type="project" value="InterPro"/>
</dbReference>
<dbReference type="STRING" id="1227454.C446_00510"/>
<keyword evidence="4 7" id="KW-0812">Transmembrane</keyword>
<name>M0MNC2_9EURY</name>
<dbReference type="InterPro" id="IPR038770">
    <property type="entry name" value="Na+/solute_symporter_sf"/>
</dbReference>
<comment type="caution">
    <text evidence="10">The sequence shown here is derived from an EMBL/GenBank/DDBJ whole genome shotgun (WGS) entry which is preliminary data.</text>
</comment>
<protein>
    <submittedName>
        <fullName evidence="10">Sodium/hydrogen exchanger</fullName>
    </submittedName>
</protein>
<comment type="similarity">
    <text evidence="2">Belongs to the monovalent cation:proton antiporter 2 (CPA2) transporter (TC 2.A.37) family.</text>
</comment>
<evidence type="ECO:0000256" key="6">
    <source>
        <dbReference type="ARBA" id="ARBA00023136"/>
    </source>
</evidence>
<feature type="transmembrane region" description="Helical" evidence="7">
    <location>
        <begin position="33"/>
        <end position="54"/>
    </location>
</feature>